<organism evidence="1 2">
    <name type="scientific">Trichonephila inaurata madagascariensis</name>
    <dbReference type="NCBI Taxonomy" id="2747483"/>
    <lineage>
        <taxon>Eukaryota</taxon>
        <taxon>Metazoa</taxon>
        <taxon>Ecdysozoa</taxon>
        <taxon>Arthropoda</taxon>
        <taxon>Chelicerata</taxon>
        <taxon>Arachnida</taxon>
        <taxon>Araneae</taxon>
        <taxon>Araneomorphae</taxon>
        <taxon>Entelegynae</taxon>
        <taxon>Araneoidea</taxon>
        <taxon>Nephilidae</taxon>
        <taxon>Trichonephila</taxon>
        <taxon>Trichonephila inaurata</taxon>
    </lineage>
</organism>
<proteinExistence type="predicted"/>
<comment type="caution">
    <text evidence="1">The sequence shown here is derived from an EMBL/GenBank/DDBJ whole genome shotgun (WGS) entry which is preliminary data.</text>
</comment>
<dbReference type="Proteomes" id="UP000886998">
    <property type="component" value="Unassembled WGS sequence"/>
</dbReference>
<keyword evidence="2" id="KW-1185">Reference proteome</keyword>
<reference evidence="1" key="1">
    <citation type="submission" date="2020-08" db="EMBL/GenBank/DDBJ databases">
        <title>Multicomponent nature underlies the extraordinary mechanical properties of spider dragline silk.</title>
        <authorList>
            <person name="Kono N."/>
            <person name="Nakamura H."/>
            <person name="Mori M."/>
            <person name="Yoshida Y."/>
            <person name="Ohtoshi R."/>
            <person name="Malay A.D."/>
            <person name="Moran D.A.P."/>
            <person name="Tomita M."/>
            <person name="Numata K."/>
            <person name="Arakawa K."/>
        </authorList>
    </citation>
    <scope>NUCLEOTIDE SEQUENCE</scope>
</reference>
<dbReference type="AlphaFoldDB" id="A0A8X6YYC7"/>
<gene>
    <name evidence="1" type="ORF">TNIN_358071</name>
</gene>
<dbReference type="EMBL" id="BMAV01023733">
    <property type="protein sequence ID" value="GFY79663.1"/>
    <property type="molecule type" value="Genomic_DNA"/>
</dbReference>
<evidence type="ECO:0000313" key="1">
    <source>
        <dbReference type="EMBL" id="GFY79663.1"/>
    </source>
</evidence>
<sequence length="124" mass="14214">MSASYEFYFTFSSLSTCPLWNSSLTYDMPPHLSIPSILELVNHIDDPPLRNKIIKNEIMDPAKELGKKSPLPFRSVAKMRRTKARILVGVSAWNVSVIYRAFVEMSVTFGECLLEECKQRKRLS</sequence>
<protein>
    <submittedName>
        <fullName evidence="1">Uncharacterized protein</fullName>
    </submittedName>
</protein>
<name>A0A8X6YYC7_9ARAC</name>
<accession>A0A8X6YYC7</accession>
<evidence type="ECO:0000313" key="2">
    <source>
        <dbReference type="Proteomes" id="UP000886998"/>
    </source>
</evidence>